<protein>
    <submittedName>
        <fullName evidence="3">Uncharacterized protein</fullName>
    </submittedName>
</protein>
<name>A0ABY4GEX6_9BACT</name>
<proteinExistence type="predicted"/>
<keyword evidence="4" id="KW-1185">Reference proteome</keyword>
<gene>
    <name evidence="3" type="ORF">MUN86_27145</name>
</gene>
<accession>A0ABY4GEX6</accession>
<sequence length="196" mass="21845">MSTLDELKNAWAGATTPSSPNQRVDRANLRAIAQAQSTHHVNRAMQYFWASFTLQIIVYALLSHVFVRFWGMLAVQGLCLAGVLLYLPFTVVLLRQFKQVARASPAAPETDFSLQARTQQQYNSLRAFYRFKRRYEYLLVPLSTALGVWLTFRLYVPGACCCTCPGPASPTCYPCCPAGGRFGGRIVATSSCRYGI</sequence>
<evidence type="ECO:0000256" key="2">
    <source>
        <dbReference type="SAM" id="Phobius"/>
    </source>
</evidence>
<keyword evidence="2" id="KW-0812">Transmembrane</keyword>
<keyword evidence="2" id="KW-1133">Transmembrane helix</keyword>
<dbReference type="RefSeq" id="WP_245127121.1">
    <property type="nucleotide sequence ID" value="NZ_CP095065.1"/>
</dbReference>
<feature type="transmembrane region" description="Helical" evidence="2">
    <location>
        <begin position="47"/>
        <end position="67"/>
    </location>
</feature>
<feature type="transmembrane region" description="Helical" evidence="2">
    <location>
        <begin position="135"/>
        <end position="156"/>
    </location>
</feature>
<geneLocation type="plasmid" evidence="3 4">
    <name>unnamed4</name>
</geneLocation>
<evidence type="ECO:0000313" key="4">
    <source>
        <dbReference type="Proteomes" id="UP000830401"/>
    </source>
</evidence>
<evidence type="ECO:0000313" key="3">
    <source>
        <dbReference type="EMBL" id="UOQ69371.1"/>
    </source>
</evidence>
<feature type="transmembrane region" description="Helical" evidence="2">
    <location>
        <begin position="73"/>
        <end position="94"/>
    </location>
</feature>
<reference evidence="3" key="1">
    <citation type="submission" date="2022-04" db="EMBL/GenBank/DDBJ databases">
        <title>Hymenobacter sp. isolated from the air.</title>
        <authorList>
            <person name="Won M."/>
            <person name="Lee C.-M."/>
            <person name="Woen H.-Y."/>
            <person name="Kwon S.-W."/>
        </authorList>
    </citation>
    <scope>NUCLEOTIDE SEQUENCE</scope>
    <source>
        <strain evidence="3">5420S-77</strain>
        <plasmid evidence="3">unnamed4</plasmid>
    </source>
</reference>
<dbReference type="Proteomes" id="UP000830401">
    <property type="component" value="Plasmid unnamed4"/>
</dbReference>
<keyword evidence="2" id="KW-0472">Membrane</keyword>
<evidence type="ECO:0000256" key="1">
    <source>
        <dbReference type="SAM" id="MobiDB-lite"/>
    </source>
</evidence>
<feature type="region of interest" description="Disordered" evidence="1">
    <location>
        <begin position="1"/>
        <end position="22"/>
    </location>
</feature>
<keyword evidence="3" id="KW-0614">Plasmid</keyword>
<organism evidence="3 4">
    <name type="scientific">Hymenobacter volaticus</name>
    <dbReference type="NCBI Taxonomy" id="2932254"/>
    <lineage>
        <taxon>Bacteria</taxon>
        <taxon>Pseudomonadati</taxon>
        <taxon>Bacteroidota</taxon>
        <taxon>Cytophagia</taxon>
        <taxon>Cytophagales</taxon>
        <taxon>Hymenobacteraceae</taxon>
        <taxon>Hymenobacter</taxon>
    </lineage>
</organism>
<dbReference type="EMBL" id="CP095065">
    <property type="protein sequence ID" value="UOQ69371.1"/>
    <property type="molecule type" value="Genomic_DNA"/>
</dbReference>